<dbReference type="InterPro" id="IPR001017">
    <property type="entry name" value="DH_E1"/>
</dbReference>
<dbReference type="InterPro" id="IPR050771">
    <property type="entry name" value="Alpha-ketoacid_DH_E1_comp"/>
</dbReference>
<keyword evidence="1 2" id="KW-0560">Oxidoreductase</keyword>
<evidence type="ECO:0000313" key="4">
    <source>
        <dbReference type="EMBL" id="SAM03339.1"/>
    </source>
</evidence>
<organism evidence="4">
    <name type="scientific">Absidia glauca</name>
    <name type="common">Pin mould</name>
    <dbReference type="NCBI Taxonomy" id="4829"/>
    <lineage>
        <taxon>Eukaryota</taxon>
        <taxon>Fungi</taxon>
        <taxon>Fungi incertae sedis</taxon>
        <taxon>Mucoromycota</taxon>
        <taxon>Mucoromycotina</taxon>
        <taxon>Mucoromycetes</taxon>
        <taxon>Mucorales</taxon>
        <taxon>Cunninghamellaceae</taxon>
        <taxon>Absidia</taxon>
    </lineage>
</organism>
<comment type="catalytic activity">
    <reaction evidence="2">
        <text>N(6)-[(R)-lipoyl]-L-lysyl-[protein] + 3-methyl-2-oxobutanoate + H(+) = N(6)-[(R)-S(8)-2-methylpropanoyldihydrolipoyl]-L-lysyl-[protein] + CO2</text>
        <dbReference type="Rhea" id="RHEA:13457"/>
        <dbReference type="Rhea" id="RHEA-COMP:10474"/>
        <dbReference type="Rhea" id="RHEA-COMP:10497"/>
        <dbReference type="ChEBI" id="CHEBI:11851"/>
        <dbReference type="ChEBI" id="CHEBI:15378"/>
        <dbReference type="ChEBI" id="CHEBI:16526"/>
        <dbReference type="ChEBI" id="CHEBI:83099"/>
        <dbReference type="ChEBI" id="CHEBI:83142"/>
        <dbReference type="EC" id="1.2.4.4"/>
    </reaction>
</comment>
<reference evidence="4" key="1">
    <citation type="submission" date="2016-04" db="EMBL/GenBank/DDBJ databases">
        <authorList>
            <person name="Evans L.H."/>
            <person name="Alamgir A."/>
            <person name="Owens N."/>
            <person name="Weber N.D."/>
            <person name="Virtaneva K."/>
            <person name="Barbian K."/>
            <person name="Babar A."/>
            <person name="Rosenke K."/>
        </authorList>
    </citation>
    <scope>NUCLEOTIDE SEQUENCE [LARGE SCALE GENOMIC DNA]</scope>
    <source>
        <strain evidence="4">CBS 101.48</strain>
    </source>
</reference>
<dbReference type="SUPFAM" id="SSF52518">
    <property type="entry name" value="Thiamin diphosphate-binding fold (THDP-binding)"/>
    <property type="match status" value="1"/>
</dbReference>
<gene>
    <name evidence="4" type="primary">ABSGL_09157.1 scaffold 10682</name>
</gene>
<evidence type="ECO:0000256" key="1">
    <source>
        <dbReference type="ARBA" id="ARBA00023002"/>
    </source>
</evidence>
<keyword evidence="2" id="KW-0786">Thiamine pyrophosphate</keyword>
<name>A0A163MC16_ABSGL</name>
<dbReference type="Gene3D" id="3.40.50.970">
    <property type="match status" value="1"/>
</dbReference>
<evidence type="ECO:0000256" key="2">
    <source>
        <dbReference type="RuleBase" id="RU365014"/>
    </source>
</evidence>
<comment type="function">
    <text evidence="2">The branched-chain alpha-keto dehydrogenase complex catalyzes the overall conversion of alpha-keto acids to acyl-CoA and CO(2). It contains multiple copies of three enzymatic components: branched-chain alpha-keto acid decarboxylase (E1), lipoamide acyltransferase (E2) and lipoamide dehydrogenase (E3).</text>
</comment>
<dbReference type="OrthoDB" id="3845at2759"/>
<dbReference type="PANTHER" id="PTHR43380">
    <property type="entry name" value="2-OXOISOVALERATE DEHYDROGENASE SUBUNIT ALPHA, MITOCHONDRIAL"/>
    <property type="match status" value="1"/>
</dbReference>
<sequence length="190" mass="21867">MLVVAKRSSISFFLSPPYFENIPGMLRLSVLRPLNRITLPKRPQCYTFGQKHHLKAYHSTLNHTQFTEASKANENLKTVYKFTSDMAFVQNMESFKCYQVMDHMGKVLDKSHEPKVSKDFALNLYKKMAQMYVMDGILYEVQRQGRISFYATHYGEEATIGSAAALNPNDMIYGQVTIIETRSGHIYVSF</sequence>
<evidence type="ECO:0000259" key="3">
    <source>
        <dbReference type="Pfam" id="PF00676"/>
    </source>
</evidence>
<evidence type="ECO:0000313" key="5">
    <source>
        <dbReference type="Proteomes" id="UP000078561"/>
    </source>
</evidence>
<dbReference type="InParanoid" id="A0A163MC16"/>
<dbReference type="EC" id="1.2.4.4" evidence="2"/>
<dbReference type="PANTHER" id="PTHR43380:SF1">
    <property type="entry name" value="2-OXOISOVALERATE DEHYDROGENASE SUBUNIT ALPHA, MITOCHONDRIAL"/>
    <property type="match status" value="1"/>
</dbReference>
<comment type="similarity">
    <text evidence="2">Belongs to the BCKDHA family.</text>
</comment>
<dbReference type="AlphaFoldDB" id="A0A163MC16"/>
<proteinExistence type="inferred from homology"/>
<dbReference type="GO" id="GO:0003863">
    <property type="term" value="F:branched-chain 2-oxo acid dehydrogenase activity"/>
    <property type="evidence" value="ECO:0007669"/>
    <property type="project" value="UniProtKB-EC"/>
</dbReference>
<dbReference type="Proteomes" id="UP000078561">
    <property type="component" value="Unassembled WGS sequence"/>
</dbReference>
<dbReference type="EMBL" id="LT554077">
    <property type="protein sequence ID" value="SAM03339.1"/>
    <property type="molecule type" value="Genomic_DNA"/>
</dbReference>
<protein>
    <recommendedName>
        <fullName evidence="2">2-oxoisovalerate dehydrogenase subunit alpha</fullName>
        <ecNumber evidence="2">1.2.4.4</ecNumber>
    </recommendedName>
    <alternativeName>
        <fullName evidence="2">Branched-chain alpha-keto acid dehydrogenase E1 component alpha chain</fullName>
    </alternativeName>
</protein>
<dbReference type="GO" id="GO:0009083">
    <property type="term" value="P:branched-chain amino acid catabolic process"/>
    <property type="evidence" value="ECO:0007669"/>
    <property type="project" value="TreeGrafter"/>
</dbReference>
<feature type="domain" description="Dehydrogenase E1 component" evidence="3">
    <location>
        <begin position="126"/>
        <end position="174"/>
    </location>
</feature>
<dbReference type="STRING" id="4829.A0A163MC16"/>
<accession>A0A163MC16</accession>
<dbReference type="Pfam" id="PF00676">
    <property type="entry name" value="E1_dh"/>
    <property type="match status" value="1"/>
</dbReference>
<comment type="cofactor">
    <cofactor evidence="2">
        <name>thiamine diphosphate</name>
        <dbReference type="ChEBI" id="CHEBI:58937"/>
    </cofactor>
</comment>
<dbReference type="InterPro" id="IPR029061">
    <property type="entry name" value="THDP-binding"/>
</dbReference>
<keyword evidence="5" id="KW-1185">Reference proteome</keyword>